<evidence type="ECO:0000313" key="9">
    <source>
        <dbReference type="EMBL" id="PWN57871.1"/>
    </source>
</evidence>
<reference evidence="9 10" key="1">
    <citation type="submission" date="2018-05" db="EMBL/GenBank/DDBJ databases">
        <title>Abyssibacter profundi OUC007T gen. nov., sp. nov, a marine bacterium isolated from seawater of the Mariana Trench.</title>
        <authorList>
            <person name="Zhou S."/>
        </authorList>
    </citation>
    <scope>NUCLEOTIDE SEQUENCE [LARGE SCALE GENOMIC DNA]</scope>
    <source>
        <strain evidence="9 10">OUC007</strain>
    </source>
</reference>
<keyword evidence="3" id="KW-1003">Cell membrane</keyword>
<dbReference type="OrthoDB" id="9759187at2"/>
<dbReference type="RefSeq" id="WP_109718729.1">
    <property type="nucleotide sequence ID" value="NZ_QEQK01000001.1"/>
</dbReference>
<evidence type="ECO:0000256" key="1">
    <source>
        <dbReference type="ARBA" id="ARBA00004651"/>
    </source>
</evidence>
<keyword evidence="4 7" id="KW-0812">Transmembrane</keyword>
<comment type="caution">
    <text evidence="9">The sequence shown here is derived from an EMBL/GenBank/DDBJ whole genome shotgun (WGS) entry which is preliminary data.</text>
</comment>
<evidence type="ECO:0000256" key="3">
    <source>
        <dbReference type="ARBA" id="ARBA00022475"/>
    </source>
</evidence>
<feature type="transmembrane region" description="Helical" evidence="7">
    <location>
        <begin position="390"/>
        <end position="411"/>
    </location>
</feature>
<dbReference type="InterPro" id="IPR004869">
    <property type="entry name" value="MMPL_dom"/>
</dbReference>
<sequence length="831" mass="90884">MRQSLFSAYVRATVGHPLVAALLVALLFGLALVHAPEFRLDASSDSLVLESDDDLAYYRTVTDRYGSEEFIVVTYTPDGDLFSDDTLARLQSLKQELLDVDIIASVTSILDVPLIQSPPMGLAEVAQGTRTLLDPGTNREMAREEFVNSPLYRNLLVSPDGSTTAIQGTLTPTPELAQLLDERNELRRLAANETLSAEQAARLEAVSARYDTLSAQRQAAITDGIETIRQIMDGYRDDAELFLGGVPMIASDMIDFVRSDIELFSGVVGVLLILLLALAFRRLRWVVLPATICTVVVLSMVGLLGFMEWPVTVVSSNFTALTLIITLSLTVHLVVRHLELHAEHPDASQRWLVTETLRSKLAPSIFTTLTTIVSFASLIIADIRPVIDFGLMMVCGVALAFLFTFLLYPAALTPLKPGTPSIGQTDVTARITQGFAGTIERFGGVTLAIYATVLIAAVIGITRLGVENRFIDYFKPSTEIYQGMVKIDKKLGGTTPLDIIINAPQDFLDEQAAFAEEFGDALGSGGLSADSYWYNSYELETVQAIHDYLDSLPETGKVLSLATTMDMMTQLNDGEPLSNFILSIMYNRLPADIKSILIDPYMSDDGNQIRFSIRVIDSDSNLRRDALLKKIRSDLIEQFDLQPEQLRLSGLLVLYNNVLQSLFDSQIKTMGTVFVVIALMLAVLFRSIPLALIGVVPTLFAAASILGLMGWLGIPLDIMTITIAAITIGIGVDNTIHYTHRFVEEVTGDGPARGDYWAAMRNTHGSVGRAIYYTSITVTVGFSILALSNFVPIMYFGLFTGLAMLLALIANLTLLPLLFAVIKPIRRPAAS</sequence>
<proteinExistence type="inferred from homology"/>
<feature type="transmembrane region" description="Helical" evidence="7">
    <location>
        <begin position="447"/>
        <end position="466"/>
    </location>
</feature>
<dbReference type="InterPro" id="IPR000731">
    <property type="entry name" value="SSD"/>
</dbReference>
<evidence type="ECO:0000256" key="4">
    <source>
        <dbReference type="ARBA" id="ARBA00022692"/>
    </source>
</evidence>
<dbReference type="InterPro" id="IPR050545">
    <property type="entry name" value="Mycobact_MmpL"/>
</dbReference>
<protein>
    <submittedName>
        <fullName evidence="9">Transporter</fullName>
    </submittedName>
</protein>
<feature type="transmembrane region" description="Helical" evidence="7">
    <location>
        <begin position="14"/>
        <end position="33"/>
    </location>
</feature>
<dbReference type="GO" id="GO:0005886">
    <property type="term" value="C:plasma membrane"/>
    <property type="evidence" value="ECO:0007669"/>
    <property type="project" value="UniProtKB-SubCell"/>
</dbReference>
<keyword evidence="6 7" id="KW-0472">Membrane</keyword>
<organism evidence="9 10">
    <name type="scientific">Abyssibacter profundi</name>
    <dbReference type="NCBI Taxonomy" id="2182787"/>
    <lineage>
        <taxon>Bacteria</taxon>
        <taxon>Pseudomonadati</taxon>
        <taxon>Pseudomonadota</taxon>
        <taxon>Gammaproteobacteria</taxon>
        <taxon>Chromatiales</taxon>
        <taxon>Oceanococcaceae</taxon>
        <taxon>Abyssibacter</taxon>
    </lineage>
</organism>
<dbReference type="PANTHER" id="PTHR33406">
    <property type="entry name" value="MEMBRANE PROTEIN MJ1562-RELATED"/>
    <property type="match status" value="1"/>
</dbReference>
<dbReference type="AlphaFoldDB" id="A0A363UQX9"/>
<dbReference type="SUPFAM" id="SSF82866">
    <property type="entry name" value="Multidrug efflux transporter AcrB transmembrane domain"/>
    <property type="match status" value="2"/>
</dbReference>
<dbReference type="Gene3D" id="1.20.1640.10">
    <property type="entry name" value="Multidrug efflux transporter AcrB transmembrane domain"/>
    <property type="match status" value="2"/>
</dbReference>
<feature type="transmembrane region" description="Helical" evidence="7">
    <location>
        <begin position="793"/>
        <end position="822"/>
    </location>
</feature>
<feature type="transmembrane region" description="Helical" evidence="7">
    <location>
        <begin position="667"/>
        <end position="685"/>
    </location>
</feature>
<dbReference type="EMBL" id="QEQK01000001">
    <property type="protein sequence ID" value="PWN57871.1"/>
    <property type="molecule type" value="Genomic_DNA"/>
</dbReference>
<evidence type="ECO:0000256" key="5">
    <source>
        <dbReference type="ARBA" id="ARBA00022989"/>
    </source>
</evidence>
<comment type="similarity">
    <text evidence="2">Belongs to the resistance-nodulation-cell division (RND) (TC 2.A.6) family. MmpL subfamily.</text>
</comment>
<evidence type="ECO:0000256" key="7">
    <source>
        <dbReference type="SAM" id="Phobius"/>
    </source>
</evidence>
<feature type="transmembrane region" description="Helical" evidence="7">
    <location>
        <begin position="318"/>
        <end position="335"/>
    </location>
</feature>
<dbReference type="PROSITE" id="PS50156">
    <property type="entry name" value="SSD"/>
    <property type="match status" value="1"/>
</dbReference>
<dbReference type="Pfam" id="PF03176">
    <property type="entry name" value="MMPL"/>
    <property type="match status" value="2"/>
</dbReference>
<gene>
    <name evidence="9" type="ORF">DEH80_01680</name>
</gene>
<keyword evidence="10" id="KW-1185">Reference proteome</keyword>
<feature type="transmembrane region" description="Helical" evidence="7">
    <location>
        <begin position="361"/>
        <end position="383"/>
    </location>
</feature>
<feature type="transmembrane region" description="Helical" evidence="7">
    <location>
        <begin position="286"/>
        <end position="306"/>
    </location>
</feature>
<feature type="transmembrane region" description="Helical" evidence="7">
    <location>
        <begin position="770"/>
        <end position="787"/>
    </location>
</feature>
<dbReference type="Proteomes" id="UP000251800">
    <property type="component" value="Unassembled WGS sequence"/>
</dbReference>
<evidence type="ECO:0000259" key="8">
    <source>
        <dbReference type="PROSITE" id="PS50156"/>
    </source>
</evidence>
<feature type="transmembrane region" description="Helical" evidence="7">
    <location>
        <begin position="261"/>
        <end position="280"/>
    </location>
</feature>
<feature type="domain" description="SSD" evidence="8">
    <location>
        <begin position="690"/>
        <end position="821"/>
    </location>
</feature>
<comment type="subcellular location">
    <subcellularLocation>
        <location evidence="1">Cell membrane</location>
        <topology evidence="1">Multi-pass membrane protein</topology>
    </subcellularLocation>
</comment>
<evidence type="ECO:0000256" key="2">
    <source>
        <dbReference type="ARBA" id="ARBA00010157"/>
    </source>
</evidence>
<accession>A0A363UQX9</accession>
<name>A0A363UQX9_9GAMM</name>
<evidence type="ECO:0000313" key="10">
    <source>
        <dbReference type="Proteomes" id="UP000251800"/>
    </source>
</evidence>
<evidence type="ECO:0000256" key="6">
    <source>
        <dbReference type="ARBA" id="ARBA00023136"/>
    </source>
</evidence>
<keyword evidence="5 7" id="KW-1133">Transmembrane helix</keyword>
<dbReference type="PANTHER" id="PTHR33406:SF6">
    <property type="entry name" value="MEMBRANE PROTEIN YDGH-RELATED"/>
    <property type="match status" value="1"/>
</dbReference>